<evidence type="ECO:0000256" key="1">
    <source>
        <dbReference type="ARBA" id="ARBA00009364"/>
    </source>
</evidence>
<keyword evidence="7" id="KW-1185">Reference proteome</keyword>
<proteinExistence type="inferred from homology"/>
<dbReference type="InterPro" id="IPR011332">
    <property type="entry name" value="Ribosomal_zn-bd"/>
</dbReference>
<dbReference type="SUPFAM" id="SSF57829">
    <property type="entry name" value="Zn-binding ribosomal proteins"/>
    <property type="match status" value="1"/>
</dbReference>
<dbReference type="Pfam" id="PF00935">
    <property type="entry name" value="Ribosomal_L44"/>
    <property type="match status" value="1"/>
</dbReference>
<dbReference type="GO" id="GO:0003735">
    <property type="term" value="F:structural constituent of ribosome"/>
    <property type="evidence" value="ECO:0007669"/>
    <property type="project" value="InterPro"/>
</dbReference>
<dbReference type="PROSITE" id="PS01172">
    <property type="entry name" value="RIBOSOMAL_L44E"/>
    <property type="match status" value="1"/>
</dbReference>
<name>L5LTN0_MYODS</name>
<dbReference type="PANTHER" id="PTHR10369">
    <property type="entry name" value="60S RIBOSOMAL PROTEIN L36A/L44"/>
    <property type="match status" value="1"/>
</dbReference>
<gene>
    <name evidence="6" type="ORF">MDA_GLEAN10002630</name>
</gene>
<evidence type="ECO:0000256" key="5">
    <source>
        <dbReference type="RuleBase" id="RU000666"/>
    </source>
</evidence>
<dbReference type="eggNOG" id="KOG3464">
    <property type="taxonomic scope" value="Eukaryota"/>
</dbReference>
<evidence type="ECO:0000256" key="3">
    <source>
        <dbReference type="ARBA" id="ARBA00022980"/>
    </source>
</evidence>
<dbReference type="InterPro" id="IPR053708">
    <property type="entry name" value="Ribosomal_LSU_eL42"/>
</dbReference>
<dbReference type="GO" id="GO:0006412">
    <property type="term" value="P:translation"/>
    <property type="evidence" value="ECO:0007669"/>
    <property type="project" value="InterPro"/>
</dbReference>
<comment type="subunit">
    <text evidence="2">Component of the large ribosomal subunit.</text>
</comment>
<organism evidence="6 7">
    <name type="scientific">Myotis davidii</name>
    <name type="common">David's myotis</name>
    <dbReference type="NCBI Taxonomy" id="225400"/>
    <lineage>
        <taxon>Eukaryota</taxon>
        <taxon>Metazoa</taxon>
        <taxon>Chordata</taxon>
        <taxon>Craniata</taxon>
        <taxon>Vertebrata</taxon>
        <taxon>Euteleostomi</taxon>
        <taxon>Mammalia</taxon>
        <taxon>Eutheria</taxon>
        <taxon>Laurasiatheria</taxon>
        <taxon>Chiroptera</taxon>
        <taxon>Yangochiroptera</taxon>
        <taxon>Vespertilionidae</taxon>
        <taxon>Myotis</taxon>
    </lineage>
</organism>
<keyword evidence="3 5" id="KW-0689">Ribosomal protein</keyword>
<evidence type="ECO:0000313" key="7">
    <source>
        <dbReference type="Proteomes" id="UP000010556"/>
    </source>
</evidence>
<dbReference type="Proteomes" id="UP000010556">
    <property type="component" value="Unassembled WGS sequence"/>
</dbReference>
<sequence length="148" mass="17348">MGLDHLLVNVPKTRRTFCKKCGKHQPHKVTQYKKGKDSLYAQGKRRYDRKQSGYGGQTKPIFRKKAKTTKKIVLRLECVEPNCRSKRMLAIKRCKHFELGGDKKRKVIQFRVGGAIFFIYLHYIWRGEYFCPLCGIKIRGTPFKILDP</sequence>
<reference evidence="7" key="1">
    <citation type="journal article" date="2013" name="Science">
        <title>Comparative analysis of bat genomes provides insight into the evolution of flight and immunity.</title>
        <authorList>
            <person name="Zhang G."/>
            <person name="Cowled C."/>
            <person name="Shi Z."/>
            <person name="Huang Z."/>
            <person name="Bishop-Lilly K.A."/>
            <person name="Fang X."/>
            <person name="Wynne J.W."/>
            <person name="Xiong Z."/>
            <person name="Baker M.L."/>
            <person name="Zhao W."/>
            <person name="Tachedjian M."/>
            <person name="Zhu Y."/>
            <person name="Zhou P."/>
            <person name="Jiang X."/>
            <person name="Ng J."/>
            <person name="Yang L."/>
            <person name="Wu L."/>
            <person name="Xiao J."/>
            <person name="Feng Y."/>
            <person name="Chen Y."/>
            <person name="Sun X."/>
            <person name="Zhang Y."/>
            <person name="Marsh G.A."/>
            <person name="Crameri G."/>
            <person name="Broder C.C."/>
            <person name="Frey K.G."/>
            <person name="Wang L.F."/>
            <person name="Wang J."/>
        </authorList>
    </citation>
    <scope>NUCLEOTIDE SEQUENCE [LARGE SCALE GENOMIC DNA]</scope>
</reference>
<evidence type="ECO:0000256" key="2">
    <source>
        <dbReference type="ARBA" id="ARBA00011133"/>
    </source>
</evidence>
<dbReference type="EMBL" id="KB107573">
    <property type="protein sequence ID" value="ELK29799.1"/>
    <property type="molecule type" value="Genomic_DNA"/>
</dbReference>
<dbReference type="FunFam" id="3.10.450.80:FF:000001">
    <property type="entry name" value="60S ribosomal protein L44"/>
    <property type="match status" value="1"/>
</dbReference>
<accession>L5LTN0</accession>
<comment type="similarity">
    <text evidence="1 5">Belongs to the eukaryotic ribosomal protein eL42 family.</text>
</comment>
<dbReference type="Gene3D" id="3.10.450.80">
    <property type="match status" value="1"/>
</dbReference>
<dbReference type="GO" id="GO:1990904">
    <property type="term" value="C:ribonucleoprotein complex"/>
    <property type="evidence" value="ECO:0007669"/>
    <property type="project" value="UniProtKB-KW"/>
</dbReference>
<dbReference type="AlphaFoldDB" id="L5LTN0"/>
<evidence type="ECO:0000256" key="4">
    <source>
        <dbReference type="ARBA" id="ARBA00023274"/>
    </source>
</evidence>
<dbReference type="GO" id="GO:0005840">
    <property type="term" value="C:ribosome"/>
    <property type="evidence" value="ECO:0007669"/>
    <property type="project" value="UniProtKB-KW"/>
</dbReference>
<dbReference type="InterPro" id="IPR000552">
    <property type="entry name" value="Ribosomal_eL44"/>
</dbReference>
<keyword evidence="4 5" id="KW-0687">Ribonucleoprotein</keyword>
<evidence type="ECO:0000313" key="6">
    <source>
        <dbReference type="EMBL" id="ELK29799.1"/>
    </source>
</evidence>
<protein>
    <submittedName>
        <fullName evidence="6">60S ribosomal protein L36a</fullName>
    </submittedName>
</protein>